<name>A0A1Z4JT44_LEPBY</name>
<protein>
    <submittedName>
        <fullName evidence="5">Putative transposase-associated ATP-binding protein</fullName>
    </submittedName>
</protein>
<dbReference type="NCBIfam" id="NF038214">
    <property type="entry name" value="IS21_help_AAA"/>
    <property type="match status" value="1"/>
</dbReference>
<dbReference type="PIRSF" id="PIRSF003073">
    <property type="entry name" value="DNAC_TnpB_IstB"/>
    <property type="match status" value="1"/>
</dbReference>
<sequence length="253" mass="28903">MTSSVTEQLKAMRLVGMLDAWMEQRNSPTYHDLSFEDRFTLLLEREQLHRSQMRLQRRLRQAQLSTTAHLSDIDFTVPRGLSKTKFLELAGGKWVQDHLNLIIVGATGVGKTFLSSVLADQFCTLGHSVRYFKCADLLMELKFAKADGSFRRFQQQIAAFELIILDDWLRDAVSSDQARDLLDLLDVRYRTASCLFATQLPVNQWHSQIQDPTLADAMLDRIVHDSIRLVLKGESMRKLTSKVNVNSDSIDAE</sequence>
<dbReference type="GO" id="GO:0005524">
    <property type="term" value="F:ATP binding"/>
    <property type="evidence" value="ECO:0007669"/>
    <property type="project" value="UniProtKB-KW"/>
</dbReference>
<evidence type="ECO:0000259" key="3">
    <source>
        <dbReference type="Pfam" id="PF01695"/>
    </source>
</evidence>
<dbReference type="InterPro" id="IPR028350">
    <property type="entry name" value="DNAC/IstB-like"/>
</dbReference>
<gene>
    <name evidence="4" type="ORF">NIES2135_65940</name>
    <name evidence="5" type="ORF">NIES2135_67810</name>
</gene>
<dbReference type="EMBL" id="AP018205">
    <property type="protein sequence ID" value="BAY59717.1"/>
    <property type="molecule type" value="Genomic_DNA"/>
</dbReference>
<dbReference type="InterPro" id="IPR047661">
    <property type="entry name" value="IstB"/>
</dbReference>
<dbReference type="EMBL" id="AP018205">
    <property type="protein sequence ID" value="BAY59904.1"/>
    <property type="molecule type" value="Genomic_DNA"/>
</dbReference>
<dbReference type="AlphaFoldDB" id="A0A1Z4JT44"/>
<reference evidence="5 6" key="1">
    <citation type="submission" date="2017-06" db="EMBL/GenBank/DDBJ databases">
        <title>Genome sequencing of cyanobaciteial culture collection at National Institute for Environmental Studies (NIES).</title>
        <authorList>
            <person name="Hirose Y."/>
            <person name="Shimura Y."/>
            <person name="Fujisawa T."/>
            <person name="Nakamura Y."/>
            <person name="Kawachi M."/>
        </authorList>
    </citation>
    <scope>NUCLEOTIDE SEQUENCE [LARGE SCALE GENOMIC DNA]</scope>
    <source>
        <strain evidence="5 6">NIES-2135</strain>
        <plasmid evidence="6">Plasmid Plasmid2 dna</plasmid>
        <plasmid evidence="5">plasmid2</plasmid>
    </source>
</reference>
<dbReference type="PANTHER" id="PTHR30050">
    <property type="entry name" value="CHROMOSOMAL REPLICATION INITIATOR PROTEIN DNAA"/>
    <property type="match status" value="1"/>
</dbReference>
<evidence type="ECO:0000313" key="4">
    <source>
        <dbReference type="EMBL" id="BAY59717.1"/>
    </source>
</evidence>
<dbReference type="CDD" id="cd00009">
    <property type="entry name" value="AAA"/>
    <property type="match status" value="1"/>
</dbReference>
<accession>A0A1Z4JT44</accession>
<dbReference type="Pfam" id="PF01695">
    <property type="entry name" value="IstB_IS21"/>
    <property type="match status" value="1"/>
</dbReference>
<keyword evidence="2 5" id="KW-0067">ATP-binding</keyword>
<evidence type="ECO:0000313" key="5">
    <source>
        <dbReference type="EMBL" id="BAY59904.1"/>
    </source>
</evidence>
<proteinExistence type="predicted"/>
<organism evidence="5 6">
    <name type="scientific">Leptolyngbya boryana NIES-2135</name>
    <dbReference type="NCBI Taxonomy" id="1973484"/>
    <lineage>
        <taxon>Bacteria</taxon>
        <taxon>Bacillati</taxon>
        <taxon>Cyanobacteriota</taxon>
        <taxon>Cyanophyceae</taxon>
        <taxon>Leptolyngbyales</taxon>
        <taxon>Leptolyngbyaceae</taxon>
        <taxon>Leptolyngbya group</taxon>
        <taxon>Leptolyngbya</taxon>
    </lineage>
</organism>
<dbReference type="SUPFAM" id="SSF52540">
    <property type="entry name" value="P-loop containing nucleoside triphosphate hydrolases"/>
    <property type="match status" value="1"/>
</dbReference>
<evidence type="ECO:0000256" key="1">
    <source>
        <dbReference type="ARBA" id="ARBA00022741"/>
    </source>
</evidence>
<dbReference type="InterPro" id="IPR027417">
    <property type="entry name" value="P-loop_NTPase"/>
</dbReference>
<keyword evidence="1" id="KW-0547">Nucleotide-binding</keyword>
<keyword evidence="6" id="KW-1185">Reference proteome</keyword>
<dbReference type="Proteomes" id="UP000217895">
    <property type="component" value="Plasmid Plasmid2 dna"/>
</dbReference>
<dbReference type="Gene3D" id="3.40.50.300">
    <property type="entry name" value="P-loop containing nucleotide triphosphate hydrolases"/>
    <property type="match status" value="1"/>
</dbReference>
<geneLocation type="plasmid" evidence="5">
    <name>plasmid2</name>
</geneLocation>
<dbReference type="InterPro" id="IPR002611">
    <property type="entry name" value="IstB_ATP-bd"/>
</dbReference>
<dbReference type="GO" id="GO:0006260">
    <property type="term" value="P:DNA replication"/>
    <property type="evidence" value="ECO:0007669"/>
    <property type="project" value="TreeGrafter"/>
</dbReference>
<feature type="domain" description="IstB-like ATP-binding" evidence="3">
    <location>
        <begin position="8"/>
        <end position="241"/>
    </location>
</feature>
<evidence type="ECO:0000313" key="6">
    <source>
        <dbReference type="Proteomes" id="UP000217895"/>
    </source>
</evidence>
<keyword evidence="5" id="KW-0614">Plasmid</keyword>
<evidence type="ECO:0000256" key="2">
    <source>
        <dbReference type="ARBA" id="ARBA00022840"/>
    </source>
</evidence>
<dbReference type="PANTHER" id="PTHR30050:SF4">
    <property type="entry name" value="ATP-BINDING PROTEIN RV3427C IN INSERTION SEQUENCE-RELATED"/>
    <property type="match status" value="1"/>
</dbReference>